<dbReference type="AlphaFoldDB" id="A0ABD0J7H2"/>
<dbReference type="Proteomes" id="UP001519460">
    <property type="component" value="Unassembled WGS sequence"/>
</dbReference>
<evidence type="ECO:0000313" key="2">
    <source>
        <dbReference type="Proteomes" id="UP001519460"/>
    </source>
</evidence>
<protein>
    <submittedName>
        <fullName evidence="1">Uncharacterized protein</fullName>
    </submittedName>
</protein>
<evidence type="ECO:0000313" key="1">
    <source>
        <dbReference type="EMBL" id="KAK7464054.1"/>
    </source>
</evidence>
<reference evidence="1 2" key="1">
    <citation type="journal article" date="2023" name="Sci. Data">
        <title>Genome assembly of the Korean intertidal mud-creeper Batillaria attramentaria.</title>
        <authorList>
            <person name="Patra A.K."/>
            <person name="Ho P.T."/>
            <person name="Jun S."/>
            <person name="Lee S.J."/>
            <person name="Kim Y."/>
            <person name="Won Y.J."/>
        </authorList>
    </citation>
    <scope>NUCLEOTIDE SEQUENCE [LARGE SCALE GENOMIC DNA]</scope>
    <source>
        <strain evidence="1">Wonlab-2016</strain>
    </source>
</reference>
<accession>A0ABD0J7H2</accession>
<comment type="caution">
    <text evidence="1">The sequence shown here is derived from an EMBL/GenBank/DDBJ whole genome shotgun (WGS) entry which is preliminary data.</text>
</comment>
<keyword evidence="2" id="KW-1185">Reference proteome</keyword>
<organism evidence="1 2">
    <name type="scientific">Batillaria attramentaria</name>
    <dbReference type="NCBI Taxonomy" id="370345"/>
    <lineage>
        <taxon>Eukaryota</taxon>
        <taxon>Metazoa</taxon>
        <taxon>Spiralia</taxon>
        <taxon>Lophotrochozoa</taxon>
        <taxon>Mollusca</taxon>
        <taxon>Gastropoda</taxon>
        <taxon>Caenogastropoda</taxon>
        <taxon>Sorbeoconcha</taxon>
        <taxon>Cerithioidea</taxon>
        <taxon>Batillariidae</taxon>
        <taxon>Batillaria</taxon>
    </lineage>
</organism>
<gene>
    <name evidence="1" type="ORF">BaRGS_00037942</name>
</gene>
<feature type="non-terminal residue" evidence="1">
    <location>
        <position position="1"/>
    </location>
</feature>
<dbReference type="EMBL" id="JACVVK020000590">
    <property type="protein sequence ID" value="KAK7464054.1"/>
    <property type="molecule type" value="Genomic_DNA"/>
</dbReference>
<sequence>YVRTQVFSEDDFSLPEHYGGMLVKLTSDSESGICGLSVSQLRTDYVTETASVSVCYCAGRVTVSESVTVYVSVHY</sequence>
<proteinExistence type="predicted"/>
<name>A0ABD0J7H2_9CAEN</name>